<feature type="domain" description="Ig-like" evidence="10">
    <location>
        <begin position="338"/>
        <end position="427"/>
    </location>
</feature>
<dbReference type="Pfam" id="PF07679">
    <property type="entry name" value="I-set"/>
    <property type="match status" value="1"/>
</dbReference>
<dbReference type="InterPro" id="IPR003598">
    <property type="entry name" value="Ig_sub2"/>
</dbReference>
<keyword evidence="2" id="KW-1003">Cell membrane</keyword>
<protein>
    <submittedName>
        <fullName evidence="11">Putative neural cell adhesion molecule l1</fullName>
    </submittedName>
</protein>
<keyword evidence="5" id="KW-0472">Membrane</keyword>
<dbReference type="PANTHER" id="PTHR12231:SF253">
    <property type="entry name" value="DPR-INTERACTING PROTEIN ETA, ISOFORM B-RELATED"/>
    <property type="match status" value="1"/>
</dbReference>
<evidence type="ECO:0000256" key="1">
    <source>
        <dbReference type="ARBA" id="ARBA00004236"/>
    </source>
</evidence>
<dbReference type="FunFam" id="2.60.40.10:FF:000005">
    <property type="entry name" value="Neuronal cell adhesion molecule"/>
    <property type="match status" value="1"/>
</dbReference>
<evidence type="ECO:0000256" key="7">
    <source>
        <dbReference type="ARBA" id="ARBA00023180"/>
    </source>
</evidence>
<dbReference type="PROSITE" id="PS50835">
    <property type="entry name" value="IG_LIKE"/>
    <property type="match status" value="3"/>
</dbReference>
<dbReference type="FunFam" id="2.60.40.10:FF:000078">
    <property type="entry name" value="Neuronal cell adhesion molecule"/>
    <property type="match status" value="1"/>
</dbReference>
<dbReference type="PANTHER" id="PTHR12231">
    <property type="entry name" value="CTX-RELATED TYPE I TRANSMEMBRANE PROTEIN"/>
    <property type="match status" value="1"/>
</dbReference>
<dbReference type="SMART" id="SM00409">
    <property type="entry name" value="IG"/>
    <property type="match status" value="4"/>
</dbReference>
<keyword evidence="7" id="KW-0325">Glycoprotein</keyword>
<proteinExistence type="evidence at transcript level"/>
<evidence type="ECO:0000256" key="8">
    <source>
        <dbReference type="ARBA" id="ARBA00023319"/>
    </source>
</evidence>
<dbReference type="AlphaFoldDB" id="A0A023GP92"/>
<dbReference type="SMART" id="SM00408">
    <property type="entry name" value="IGc2"/>
    <property type="match status" value="4"/>
</dbReference>
<dbReference type="GO" id="GO:0043005">
    <property type="term" value="C:neuron projection"/>
    <property type="evidence" value="ECO:0007669"/>
    <property type="project" value="TreeGrafter"/>
</dbReference>
<feature type="chain" id="PRO_5001521378" evidence="9">
    <location>
        <begin position="21"/>
        <end position="429"/>
    </location>
</feature>
<dbReference type="InterPro" id="IPR003599">
    <property type="entry name" value="Ig_sub"/>
</dbReference>
<dbReference type="InterPro" id="IPR051170">
    <property type="entry name" value="Neural/epithelial_adhesion"/>
</dbReference>
<evidence type="ECO:0000256" key="6">
    <source>
        <dbReference type="ARBA" id="ARBA00023157"/>
    </source>
</evidence>
<dbReference type="FunFam" id="2.60.40.10:FF:001718">
    <property type="entry name" value="Neuroglian, isoform D"/>
    <property type="match status" value="1"/>
</dbReference>
<dbReference type="EMBL" id="GBBM01000100">
    <property type="protein sequence ID" value="JAC35318.1"/>
    <property type="molecule type" value="mRNA"/>
</dbReference>
<evidence type="ECO:0000259" key="10">
    <source>
        <dbReference type="PROSITE" id="PS50835"/>
    </source>
</evidence>
<keyword evidence="3 9" id="KW-0732">Signal</keyword>
<name>A0A023GP92_AMBTT</name>
<sequence length="429" mass="47150">MKTPAPPRLALLLLAAATMAGTTGPPWPPTMVKQPPHEMLYVVARSPDEYDRPFVLECEAGGNPQPSYSWTKNGQPFHHDRHGDRITQQPQRGSLVFTNPGDEDEGLYQCQATNIYGTSVSNAVWVRKAWIGEIISGPPKVVRAVEGEHTSLDCEPHVEGYPPLQFLWVIMHSNGALRNVNSSSLAVDPDGRLHFSSVEMDHQLSDAVYACTATSAFRHEYKIVGKVQLEVEPVPSARSTEHAPVQQYVSSSNVKAIRGHTLRLYCIFGGKPLPEITWSKRGTESLSPSERFKYANSKRTLEIKSLNFEDEGTYECHARNGVGADQTHAIHVEVEAAPYWLRVPNNTLAVVGQSVSFECAASGVPTPELQWLVNGVPIEKAEPNPRLKVEGPVLSIETLTISDTAVFQCNASNPHGYAFMNFYVNVAGA</sequence>
<feature type="signal peptide" evidence="9">
    <location>
        <begin position="1"/>
        <end position="20"/>
    </location>
</feature>
<keyword evidence="4" id="KW-0677">Repeat</keyword>
<keyword evidence="8" id="KW-0393">Immunoglobulin domain</keyword>
<evidence type="ECO:0000256" key="3">
    <source>
        <dbReference type="ARBA" id="ARBA00022729"/>
    </source>
</evidence>
<dbReference type="InterPro" id="IPR036179">
    <property type="entry name" value="Ig-like_dom_sf"/>
</dbReference>
<dbReference type="GO" id="GO:0005886">
    <property type="term" value="C:plasma membrane"/>
    <property type="evidence" value="ECO:0007669"/>
    <property type="project" value="UniProtKB-SubCell"/>
</dbReference>
<dbReference type="InterPro" id="IPR007110">
    <property type="entry name" value="Ig-like_dom"/>
</dbReference>
<dbReference type="Pfam" id="PF13927">
    <property type="entry name" value="Ig_3"/>
    <property type="match status" value="2"/>
</dbReference>
<accession>A0A023GP92</accession>
<comment type="subcellular location">
    <subcellularLocation>
        <location evidence="1">Cell membrane</location>
    </subcellularLocation>
</comment>
<reference evidence="11" key="1">
    <citation type="submission" date="2014-03" db="EMBL/GenBank/DDBJ databases">
        <title>The sialotranscriptome of Amblyomma triste, Amblyomma parvum and Amblyomma cajennense ticks, uncovered by 454-based RNA-seq.</title>
        <authorList>
            <person name="Garcia G.R."/>
            <person name="Gardinassi L.G."/>
            <person name="Ribeiro J.M."/>
            <person name="Anatriello E."/>
            <person name="Ferreira B.R."/>
            <person name="Moreira H.N."/>
            <person name="Mafra C."/>
            <person name="Olegario M.M."/>
            <person name="Szabo P.J."/>
            <person name="Miranda-Santos I.K."/>
            <person name="Maruyama S.R."/>
        </authorList>
    </citation>
    <scope>NUCLEOTIDE SEQUENCE</scope>
    <source>
        <strain evidence="11">Mato Grasso do Sul</strain>
        <tissue evidence="11">Salivary glands</tissue>
    </source>
</reference>
<evidence type="ECO:0000256" key="4">
    <source>
        <dbReference type="ARBA" id="ARBA00022737"/>
    </source>
</evidence>
<dbReference type="GO" id="GO:0098609">
    <property type="term" value="P:cell-cell adhesion"/>
    <property type="evidence" value="ECO:0007669"/>
    <property type="project" value="UniProtKB-ARBA"/>
</dbReference>
<evidence type="ECO:0000256" key="2">
    <source>
        <dbReference type="ARBA" id="ARBA00022475"/>
    </source>
</evidence>
<evidence type="ECO:0000313" key="11">
    <source>
        <dbReference type="EMBL" id="JAC35318.1"/>
    </source>
</evidence>
<dbReference type="SUPFAM" id="SSF48726">
    <property type="entry name" value="Immunoglobulin"/>
    <property type="match status" value="4"/>
</dbReference>
<evidence type="ECO:0000256" key="5">
    <source>
        <dbReference type="ARBA" id="ARBA00023136"/>
    </source>
</evidence>
<evidence type="ECO:0000256" key="9">
    <source>
        <dbReference type="SAM" id="SignalP"/>
    </source>
</evidence>
<feature type="domain" description="Ig-like" evidence="10">
    <location>
        <begin position="235"/>
        <end position="335"/>
    </location>
</feature>
<dbReference type="InterPro" id="IPR013098">
    <property type="entry name" value="Ig_I-set"/>
</dbReference>
<organism evidence="11">
    <name type="scientific">Amblyomma triste</name>
    <name type="common">Neotropical tick</name>
    <dbReference type="NCBI Taxonomy" id="251400"/>
    <lineage>
        <taxon>Eukaryota</taxon>
        <taxon>Metazoa</taxon>
        <taxon>Ecdysozoa</taxon>
        <taxon>Arthropoda</taxon>
        <taxon>Chelicerata</taxon>
        <taxon>Arachnida</taxon>
        <taxon>Acari</taxon>
        <taxon>Parasitiformes</taxon>
        <taxon>Ixodida</taxon>
        <taxon>Ixodoidea</taxon>
        <taxon>Ixodidae</taxon>
        <taxon>Amblyomminae</taxon>
        <taxon>Amblyomma</taxon>
    </lineage>
</organism>
<dbReference type="Gene3D" id="2.60.40.10">
    <property type="entry name" value="Immunoglobulins"/>
    <property type="match status" value="4"/>
</dbReference>
<feature type="domain" description="Ig-like" evidence="10">
    <location>
        <begin position="29"/>
        <end position="121"/>
    </location>
</feature>
<dbReference type="InterPro" id="IPR013783">
    <property type="entry name" value="Ig-like_fold"/>
</dbReference>
<keyword evidence="6" id="KW-1015">Disulfide bond</keyword>